<dbReference type="Proteomes" id="UP000616885">
    <property type="component" value="Unassembled WGS sequence"/>
</dbReference>
<dbReference type="InterPro" id="IPR024652">
    <property type="entry name" value="Trichodiene_synth"/>
</dbReference>
<proteinExistence type="inferred from homology"/>
<dbReference type="Gene3D" id="1.10.600.10">
    <property type="entry name" value="Farnesyl Diphosphate Synthase"/>
    <property type="match status" value="1"/>
</dbReference>
<evidence type="ECO:0000313" key="3">
    <source>
        <dbReference type="EMBL" id="KAF9745866.1"/>
    </source>
</evidence>
<evidence type="ECO:0000256" key="2">
    <source>
        <dbReference type="ARBA" id="ARBA00023239"/>
    </source>
</evidence>
<dbReference type="GO" id="GO:0016838">
    <property type="term" value="F:carbon-oxygen lyase activity, acting on phosphates"/>
    <property type="evidence" value="ECO:0007669"/>
    <property type="project" value="InterPro"/>
</dbReference>
<dbReference type="SFLD" id="SFLDG01021">
    <property type="entry name" value="Trichodiene_Synthase_Like"/>
    <property type="match status" value="1"/>
</dbReference>
<comment type="similarity">
    <text evidence="1">Belongs to the trichodiene synthase family.</text>
</comment>
<reference evidence="3" key="1">
    <citation type="submission" date="2020-10" db="EMBL/GenBank/DDBJ databases">
        <title>High-Quality Genome Resource of Clonostachys rosea strain S41 by Oxford Nanopore Long-Read Sequencing.</title>
        <authorList>
            <person name="Wang H."/>
        </authorList>
    </citation>
    <scope>NUCLEOTIDE SEQUENCE</scope>
    <source>
        <strain evidence="3">S41</strain>
    </source>
</reference>
<organism evidence="3 4">
    <name type="scientific">Bionectria ochroleuca</name>
    <name type="common">Gliocladium roseum</name>
    <dbReference type="NCBI Taxonomy" id="29856"/>
    <lineage>
        <taxon>Eukaryota</taxon>
        <taxon>Fungi</taxon>
        <taxon>Dikarya</taxon>
        <taxon>Ascomycota</taxon>
        <taxon>Pezizomycotina</taxon>
        <taxon>Sordariomycetes</taxon>
        <taxon>Hypocreomycetidae</taxon>
        <taxon>Hypocreales</taxon>
        <taxon>Bionectriaceae</taxon>
        <taxon>Clonostachys</taxon>
    </lineage>
</organism>
<dbReference type="Pfam" id="PF06330">
    <property type="entry name" value="TRI5"/>
    <property type="match status" value="1"/>
</dbReference>
<accession>A0A8H7KBJ3</accession>
<evidence type="ECO:0000256" key="1">
    <source>
        <dbReference type="ARBA" id="ARBA00007946"/>
    </source>
</evidence>
<protein>
    <recommendedName>
        <fullName evidence="5">Terpene synthase</fullName>
    </recommendedName>
</protein>
<evidence type="ECO:0000313" key="4">
    <source>
        <dbReference type="Proteomes" id="UP000616885"/>
    </source>
</evidence>
<sequence length="312" mass="35374">MEPDQVSLPVYKNILETFLQEARFKLPPYKEDPSFDREIIDICLAQDLPADQMEAVARVGVATARWFYPSHDRETQVAIATFTALATAVDDLGDSMVEGLRQYRTRLLARQPLGVKVLQSLFDQVLEMGRFYDTFATDMVFKGAVEFCSANLVEIEKGALLKANKSAPEFVNYFRLKSGIAEPYAFYIFPEKLLHGSNPCCHLPLIPDLVGFINAVNDIMSYYKESLIGNERGNAIHLHAAANGQSVVESLSDYQRSALVYLGRVREYASTELVLAEKVEEFIQGFMAFHLMYTRYRLNELCLTVRNYADFI</sequence>
<dbReference type="SFLD" id="SFLDS00005">
    <property type="entry name" value="Isoprenoid_Synthase_Type_I"/>
    <property type="match status" value="1"/>
</dbReference>
<gene>
    <name evidence="3" type="ORF">IM811_004167</name>
</gene>
<name>A0A8H7KBJ3_BIOOC</name>
<dbReference type="SUPFAM" id="SSF48576">
    <property type="entry name" value="Terpenoid synthases"/>
    <property type="match status" value="1"/>
</dbReference>
<dbReference type="AlphaFoldDB" id="A0A8H7KBJ3"/>
<evidence type="ECO:0008006" key="5">
    <source>
        <dbReference type="Google" id="ProtNLM"/>
    </source>
</evidence>
<keyword evidence="2" id="KW-0456">Lyase</keyword>
<comment type="caution">
    <text evidence="3">The sequence shown here is derived from an EMBL/GenBank/DDBJ whole genome shotgun (WGS) entry which is preliminary data.</text>
</comment>
<dbReference type="InterPro" id="IPR008949">
    <property type="entry name" value="Isoprenoid_synthase_dom_sf"/>
</dbReference>
<dbReference type="EMBL" id="JADCTT010000012">
    <property type="protein sequence ID" value="KAF9745866.1"/>
    <property type="molecule type" value="Genomic_DNA"/>
</dbReference>